<feature type="transmembrane region" description="Helical" evidence="5">
    <location>
        <begin position="273"/>
        <end position="294"/>
    </location>
</feature>
<dbReference type="PANTHER" id="PTHR43394:SF1">
    <property type="entry name" value="ATP-BINDING CASSETTE SUB-FAMILY B MEMBER 10, MITOCHONDRIAL"/>
    <property type="match status" value="1"/>
</dbReference>
<evidence type="ECO:0000259" key="6">
    <source>
        <dbReference type="PROSITE" id="PS50929"/>
    </source>
</evidence>
<dbReference type="GO" id="GO:0005524">
    <property type="term" value="F:ATP binding"/>
    <property type="evidence" value="ECO:0007669"/>
    <property type="project" value="InterPro"/>
</dbReference>
<dbReference type="SUPFAM" id="SSF90123">
    <property type="entry name" value="ABC transporter transmembrane region"/>
    <property type="match status" value="1"/>
</dbReference>
<feature type="transmembrane region" description="Helical" evidence="5">
    <location>
        <begin position="88"/>
        <end position="107"/>
    </location>
</feature>
<comment type="caution">
    <text evidence="7">The sequence shown here is derived from an EMBL/GenBank/DDBJ whole genome shotgun (WGS) entry which is preliminary data.</text>
</comment>
<dbReference type="GO" id="GO:0015421">
    <property type="term" value="F:ABC-type oligopeptide transporter activity"/>
    <property type="evidence" value="ECO:0007669"/>
    <property type="project" value="TreeGrafter"/>
</dbReference>
<sequence length="583" mass="65027">MPAMPINRAELTEEEAQLLANSDSKCLEDQEWFKGCRVYYTLPFLRLTTFNNVVLICDIIATGVLWIIGGSGHDRYLSVTNYTLTASVFDLFIISACKWLIIFLFSYESERKALNNLVRKITPDRRLLLPALITALAVAIFTIVKGSLVLESHSKGTILPPTYYASVIASVPLAVIELLMVMVLFIRHPAIANRAEKHIVNQDNVELDSEGNPIKTGATLRRLMTLAKPELPLIGVGCFCLMLTSGAGIIAPYFFGQVVDAAQTSMAALNRTIIILFLIYCVYGVAGFFRAWVFELAGQRLVARIRVQLFTFITQQDIEFFDVTRTGELTNRLSSDTQVIQSAITVSLLLYYSNVLTGNYMKRMRKDFQDKLADAGTVAEECISSMRTVRAFNGEKKVVSDYQNEIMKSYAVAKKIAFLTGLFNGWLSISAFGAICLAMWYGGKLVFEGHLSVGILTSFLVYTVQIAAFLAVISTLYGEFMQAVGASERMFTIFDMEPKMVADKENCVEPSNFSPLIEFENVFFTYPSRLDYQVLKVVVIDKGVIAEQGTHDELIHFNGVYKRLVLKQLEAGGGLEKPLDESD</sequence>
<feature type="domain" description="ABC transmembrane type-1" evidence="6">
    <location>
        <begin position="236"/>
        <end position="482"/>
    </location>
</feature>
<feature type="transmembrane region" description="Helical" evidence="5">
    <location>
        <begin position="44"/>
        <end position="68"/>
    </location>
</feature>
<proteinExistence type="predicted"/>
<organism evidence="7 8">
    <name type="scientific">Bugula neritina</name>
    <name type="common">Brown bryozoan</name>
    <name type="synonym">Sertularia neritina</name>
    <dbReference type="NCBI Taxonomy" id="10212"/>
    <lineage>
        <taxon>Eukaryota</taxon>
        <taxon>Metazoa</taxon>
        <taxon>Spiralia</taxon>
        <taxon>Lophotrochozoa</taxon>
        <taxon>Bryozoa</taxon>
        <taxon>Gymnolaemata</taxon>
        <taxon>Cheilostomatida</taxon>
        <taxon>Flustrina</taxon>
        <taxon>Buguloidea</taxon>
        <taxon>Bugulidae</taxon>
        <taxon>Bugula</taxon>
    </lineage>
</organism>
<protein>
    <recommendedName>
        <fullName evidence="6">ABC transmembrane type-1 domain-containing protein</fullName>
    </recommendedName>
</protein>
<reference evidence="7" key="1">
    <citation type="submission" date="2020-06" db="EMBL/GenBank/DDBJ databases">
        <title>Draft genome of Bugula neritina, a colonial animal packing powerful symbionts and potential medicines.</title>
        <authorList>
            <person name="Rayko M."/>
        </authorList>
    </citation>
    <scope>NUCLEOTIDE SEQUENCE [LARGE SCALE GENOMIC DNA]</scope>
    <source>
        <strain evidence="7">Kwan_BN1</strain>
    </source>
</reference>
<feature type="transmembrane region" description="Helical" evidence="5">
    <location>
        <begin position="231"/>
        <end position="253"/>
    </location>
</feature>
<name>A0A7J7JUI9_BUGNE</name>
<dbReference type="InterPro" id="IPR036640">
    <property type="entry name" value="ABC1_TM_sf"/>
</dbReference>
<dbReference type="Gene3D" id="1.20.1560.10">
    <property type="entry name" value="ABC transporter type 1, transmembrane domain"/>
    <property type="match status" value="2"/>
</dbReference>
<feature type="transmembrane region" description="Helical" evidence="5">
    <location>
        <begin position="162"/>
        <end position="186"/>
    </location>
</feature>
<dbReference type="EMBL" id="VXIV02001824">
    <property type="protein sequence ID" value="KAF6029354.1"/>
    <property type="molecule type" value="Genomic_DNA"/>
</dbReference>
<gene>
    <name evidence="7" type="ORF">EB796_012359</name>
</gene>
<evidence type="ECO:0000256" key="2">
    <source>
        <dbReference type="ARBA" id="ARBA00022692"/>
    </source>
</evidence>
<evidence type="ECO:0000256" key="1">
    <source>
        <dbReference type="ARBA" id="ARBA00004141"/>
    </source>
</evidence>
<feature type="transmembrane region" description="Helical" evidence="5">
    <location>
        <begin position="453"/>
        <end position="473"/>
    </location>
</feature>
<dbReference type="PANTHER" id="PTHR43394">
    <property type="entry name" value="ATP-DEPENDENT PERMEASE MDL1, MITOCHONDRIAL"/>
    <property type="match status" value="1"/>
</dbReference>
<dbReference type="GO" id="GO:0005743">
    <property type="term" value="C:mitochondrial inner membrane"/>
    <property type="evidence" value="ECO:0007669"/>
    <property type="project" value="TreeGrafter"/>
</dbReference>
<dbReference type="InterPro" id="IPR011527">
    <property type="entry name" value="ABC1_TM_dom"/>
</dbReference>
<keyword evidence="3 5" id="KW-1133">Transmembrane helix</keyword>
<dbReference type="Proteomes" id="UP000593567">
    <property type="component" value="Unassembled WGS sequence"/>
</dbReference>
<keyword evidence="4 5" id="KW-0472">Membrane</keyword>
<evidence type="ECO:0000313" key="7">
    <source>
        <dbReference type="EMBL" id="KAF6029354.1"/>
    </source>
</evidence>
<dbReference type="AlphaFoldDB" id="A0A7J7JUI9"/>
<dbReference type="GO" id="GO:0090374">
    <property type="term" value="P:oligopeptide export from mitochondrion"/>
    <property type="evidence" value="ECO:0007669"/>
    <property type="project" value="TreeGrafter"/>
</dbReference>
<accession>A0A7J7JUI9</accession>
<evidence type="ECO:0000313" key="8">
    <source>
        <dbReference type="Proteomes" id="UP000593567"/>
    </source>
</evidence>
<dbReference type="Pfam" id="PF00664">
    <property type="entry name" value="ABC_membrane"/>
    <property type="match status" value="1"/>
</dbReference>
<feature type="transmembrane region" description="Helical" evidence="5">
    <location>
        <begin position="127"/>
        <end position="150"/>
    </location>
</feature>
<evidence type="ECO:0000256" key="4">
    <source>
        <dbReference type="ARBA" id="ARBA00023136"/>
    </source>
</evidence>
<dbReference type="InterPro" id="IPR039421">
    <property type="entry name" value="Type_1_exporter"/>
</dbReference>
<dbReference type="PROSITE" id="PS50929">
    <property type="entry name" value="ABC_TM1F"/>
    <property type="match status" value="1"/>
</dbReference>
<evidence type="ECO:0000256" key="5">
    <source>
        <dbReference type="SAM" id="Phobius"/>
    </source>
</evidence>
<comment type="subcellular location">
    <subcellularLocation>
        <location evidence="1">Membrane</location>
        <topology evidence="1">Multi-pass membrane protein</topology>
    </subcellularLocation>
</comment>
<feature type="transmembrane region" description="Helical" evidence="5">
    <location>
        <begin position="416"/>
        <end position="441"/>
    </location>
</feature>
<keyword evidence="8" id="KW-1185">Reference proteome</keyword>
<dbReference type="OrthoDB" id="6500128at2759"/>
<evidence type="ECO:0000256" key="3">
    <source>
        <dbReference type="ARBA" id="ARBA00022989"/>
    </source>
</evidence>
<keyword evidence="2 5" id="KW-0812">Transmembrane</keyword>